<dbReference type="HOGENOM" id="CLU_024072_2_0_1"/>
<evidence type="ECO:0000313" key="2">
    <source>
        <dbReference type="Proteomes" id="UP000030854"/>
    </source>
</evidence>
<dbReference type="SUPFAM" id="SSF82171">
    <property type="entry name" value="DPP6 N-terminal domain-like"/>
    <property type="match status" value="1"/>
</dbReference>
<dbReference type="STRING" id="52586.A0A0B1PG41"/>
<dbReference type="EMBL" id="JNVN01000236">
    <property type="protein sequence ID" value="KHJ35831.1"/>
    <property type="molecule type" value="Genomic_DNA"/>
</dbReference>
<protein>
    <submittedName>
        <fullName evidence="1">Putative wd40 domain-containing protein</fullName>
    </submittedName>
</protein>
<reference evidence="1 2" key="1">
    <citation type="journal article" date="2014" name="BMC Genomics">
        <title>Adaptive genomic structural variation in the grape powdery mildew pathogen, Erysiphe necator.</title>
        <authorList>
            <person name="Jones L."/>
            <person name="Riaz S."/>
            <person name="Morales-Cruz A."/>
            <person name="Amrine K.C."/>
            <person name="McGuire B."/>
            <person name="Gubler W.D."/>
            <person name="Walker M.A."/>
            <person name="Cantu D."/>
        </authorList>
    </citation>
    <scope>NUCLEOTIDE SEQUENCE [LARGE SCALE GENOMIC DNA]</scope>
    <source>
        <strain evidence="2">c</strain>
    </source>
</reference>
<evidence type="ECO:0000313" key="1">
    <source>
        <dbReference type="EMBL" id="KHJ35831.1"/>
    </source>
</evidence>
<gene>
    <name evidence="1" type="ORF">EV44_g1176</name>
</gene>
<proteinExistence type="predicted"/>
<dbReference type="GO" id="GO:1990811">
    <property type="term" value="C:MWP complex"/>
    <property type="evidence" value="ECO:0007669"/>
    <property type="project" value="TreeGrafter"/>
</dbReference>
<dbReference type="GO" id="GO:0005815">
    <property type="term" value="C:microtubule organizing center"/>
    <property type="evidence" value="ECO:0007669"/>
    <property type="project" value="TreeGrafter"/>
</dbReference>
<accession>A0A0B1PG41</accession>
<name>A0A0B1PG41_UNCNE</name>
<dbReference type="PANTHER" id="PTHR16220">
    <property type="entry name" value="WD REPEAT PROTEIN 8-RELATED"/>
    <property type="match status" value="1"/>
</dbReference>
<dbReference type="AlphaFoldDB" id="A0A0B1PG41"/>
<keyword evidence="2" id="KW-1185">Reference proteome</keyword>
<sequence length="496" mass="55662">MSVRMQSPGFNLQHIRHLRLWHLNSGISKMRKSQIVQSSSQSLPSPDGAYIAIILPSSLCIRETGSLNITQEISIPSEISVLWFLWSPSSSRILVGTKETLYIFSPTNSQALARIENLTSSSIKASFVTFSIDDDEILIFYDLGFKLSIINIITSESVDIAFIKLFSPATATKGFSFRPGTGNLTLLTRTGGKDIISLHSRGTQDVFRSWYPETIDTQGLSWSGDGKWLAIFESASLGFKLLIYTAGGNLYKKCQISAEILDLDPLIELGLGIKLIEWTPSRKYIAIGDYSDRVTLLQMPQFTYFMSFSHKNILKIVGSCPIWQEQTNLQGSGFKSEFTQTVKGIYLPTPSSVNNVKTGVSLMSFDKSGSLLTVKMENHPTTIWIWDVMKPVPRAILVLHATVSKILWHPKIDKQFMALCEGESAQGLVYIWNNSWLSPKIIDFASYFPDGRLIEKTISRWVHTKDLNSCLFFSDAQNCLLLWFQNTSESLNLCLE</sequence>
<dbReference type="GO" id="GO:1990810">
    <property type="term" value="P:microtubule anchoring at mitotic spindle pole body"/>
    <property type="evidence" value="ECO:0007669"/>
    <property type="project" value="TreeGrafter"/>
</dbReference>
<dbReference type="InterPro" id="IPR052778">
    <property type="entry name" value="Centrosome-WD_assoc"/>
</dbReference>
<dbReference type="Proteomes" id="UP000030854">
    <property type="component" value="Unassembled WGS sequence"/>
</dbReference>
<comment type="caution">
    <text evidence="1">The sequence shown here is derived from an EMBL/GenBank/DDBJ whole genome shotgun (WGS) entry which is preliminary data.</text>
</comment>
<dbReference type="OMA" id="CWHLNGD"/>
<organism evidence="1 2">
    <name type="scientific">Uncinula necator</name>
    <name type="common">Grape powdery mildew</name>
    <dbReference type="NCBI Taxonomy" id="52586"/>
    <lineage>
        <taxon>Eukaryota</taxon>
        <taxon>Fungi</taxon>
        <taxon>Dikarya</taxon>
        <taxon>Ascomycota</taxon>
        <taxon>Pezizomycotina</taxon>
        <taxon>Leotiomycetes</taxon>
        <taxon>Erysiphales</taxon>
        <taxon>Erysiphaceae</taxon>
        <taxon>Erysiphe</taxon>
    </lineage>
</organism>
<dbReference type="PANTHER" id="PTHR16220:SF0">
    <property type="entry name" value="WD REPEAT-CONTAINING PROTEIN WRAP73"/>
    <property type="match status" value="1"/>
</dbReference>